<dbReference type="OrthoDB" id="9782846at2"/>
<evidence type="ECO:0000256" key="3">
    <source>
        <dbReference type="ARBA" id="ARBA00022448"/>
    </source>
</evidence>
<dbReference type="PROSITE" id="PS51257">
    <property type="entry name" value="PROKAR_LIPOPROTEIN"/>
    <property type="match status" value="1"/>
</dbReference>
<dbReference type="GO" id="GO:0030313">
    <property type="term" value="C:cell envelope"/>
    <property type="evidence" value="ECO:0007669"/>
    <property type="project" value="UniProtKB-SubCell"/>
</dbReference>
<dbReference type="Pfam" id="PF01547">
    <property type="entry name" value="SBP_bac_1"/>
    <property type="match status" value="1"/>
</dbReference>
<keyword evidence="4 5" id="KW-0732">Signal</keyword>
<dbReference type="InterPro" id="IPR050490">
    <property type="entry name" value="Bact_solute-bd_prot1"/>
</dbReference>
<evidence type="ECO:0000256" key="4">
    <source>
        <dbReference type="ARBA" id="ARBA00022729"/>
    </source>
</evidence>
<reference evidence="6 7" key="1">
    <citation type="journal article" date="2007" name="Int. J. Syst. Evol. Microbiol.">
        <title>Paenibacillus ginsengarvi sp. nov., isolated from soil from ginseng cultivation.</title>
        <authorList>
            <person name="Yoon M.H."/>
            <person name="Ten L.N."/>
            <person name="Im W.T."/>
        </authorList>
    </citation>
    <scope>NUCLEOTIDE SEQUENCE [LARGE SCALE GENOMIC DNA]</scope>
    <source>
        <strain evidence="6 7">KCTC 13059</strain>
    </source>
</reference>
<evidence type="ECO:0000256" key="1">
    <source>
        <dbReference type="ARBA" id="ARBA00004196"/>
    </source>
</evidence>
<accession>A0A3B0BRU6</accession>
<proteinExistence type="inferred from homology"/>
<keyword evidence="3" id="KW-0813">Transport</keyword>
<keyword evidence="7" id="KW-1185">Reference proteome</keyword>
<organism evidence="6 7">
    <name type="scientific">Paenibacillus ginsengarvi</name>
    <dbReference type="NCBI Taxonomy" id="400777"/>
    <lineage>
        <taxon>Bacteria</taxon>
        <taxon>Bacillati</taxon>
        <taxon>Bacillota</taxon>
        <taxon>Bacilli</taxon>
        <taxon>Bacillales</taxon>
        <taxon>Paenibacillaceae</taxon>
        <taxon>Paenibacillus</taxon>
    </lineage>
</organism>
<evidence type="ECO:0000313" key="7">
    <source>
        <dbReference type="Proteomes" id="UP000282311"/>
    </source>
</evidence>
<dbReference type="Proteomes" id="UP000282311">
    <property type="component" value="Unassembled WGS sequence"/>
</dbReference>
<dbReference type="PANTHER" id="PTHR43649">
    <property type="entry name" value="ARABINOSE-BINDING PROTEIN-RELATED"/>
    <property type="match status" value="1"/>
</dbReference>
<comment type="caution">
    <text evidence="6">The sequence shown here is derived from an EMBL/GenBank/DDBJ whole genome shotgun (WGS) entry which is preliminary data.</text>
</comment>
<evidence type="ECO:0000256" key="2">
    <source>
        <dbReference type="ARBA" id="ARBA00008520"/>
    </source>
</evidence>
<dbReference type="RefSeq" id="WP_120749987.1">
    <property type="nucleotide sequence ID" value="NZ_RBAH01000021.1"/>
</dbReference>
<gene>
    <name evidence="6" type="ORF">D7M11_24985</name>
</gene>
<name>A0A3B0BRU6_9BACL</name>
<comment type="similarity">
    <text evidence="2">Belongs to the bacterial solute-binding protein 1 family.</text>
</comment>
<evidence type="ECO:0000256" key="5">
    <source>
        <dbReference type="SAM" id="SignalP"/>
    </source>
</evidence>
<feature type="chain" id="PRO_5038414588" evidence="5">
    <location>
        <begin position="20"/>
        <end position="442"/>
    </location>
</feature>
<dbReference type="EMBL" id="RBAH01000021">
    <property type="protein sequence ID" value="RKN76055.1"/>
    <property type="molecule type" value="Genomic_DNA"/>
</dbReference>
<protein>
    <submittedName>
        <fullName evidence="6">Extracellular solute-binding protein</fullName>
    </submittedName>
</protein>
<comment type="subcellular location">
    <subcellularLocation>
        <location evidence="1">Cell envelope</location>
    </subcellularLocation>
</comment>
<dbReference type="Gene3D" id="3.40.190.10">
    <property type="entry name" value="Periplasmic binding protein-like II"/>
    <property type="match status" value="1"/>
</dbReference>
<dbReference type="SUPFAM" id="SSF53850">
    <property type="entry name" value="Periplasmic binding protein-like II"/>
    <property type="match status" value="1"/>
</dbReference>
<dbReference type="InterPro" id="IPR006059">
    <property type="entry name" value="SBP"/>
</dbReference>
<dbReference type="AlphaFoldDB" id="A0A3B0BRU6"/>
<sequence>MWKKTKTIAAAVTVGSALLAGCGAQGEKPQGAGADAPKVQEKQEPVTLKFYTMTVLDDFEKYINQFVKKKFPHVTLQVVENKKGSEIQDLIATNDIPDIIWQGLTNMGGALADYDVSMDLTAIAKKQGFDFNSKYDAKMVDSIRSYSPKGELLYMPYNVLVFALHYNKDIFDKFGVAYPKDNMTWEEVIELGKRISRKDGDTQYIGLLPPTGLNRVQSQLSLSYVDPTGQKAAFSTEAWKRMFDVMKSINDYPNAPQIKSFGDVRNNFLTNRTIAMMPEILQLQNYDMAGAEKAGLRWDIVTFPSFKDKPGVGVGVFSDGFVIPKGSKHPDVAFQVMAYLSTDPDVQMEATKNGRITALKDNAKMLEHAFENNPAAKGKNLKAVFTQKYPDPILSSPYNATGLSTISSKMLDYVNGKSDVNTLLKQADEDFNKKIAELKAKK</sequence>
<dbReference type="PANTHER" id="PTHR43649:SF31">
    <property type="entry name" value="SN-GLYCEROL-3-PHOSPHATE-BINDING PERIPLASMIC PROTEIN UGPB"/>
    <property type="match status" value="1"/>
</dbReference>
<evidence type="ECO:0000313" key="6">
    <source>
        <dbReference type="EMBL" id="RKN76055.1"/>
    </source>
</evidence>
<feature type="signal peptide" evidence="5">
    <location>
        <begin position="1"/>
        <end position="19"/>
    </location>
</feature>